<organism evidence="1 2">
    <name type="scientific">Streptomyces lucensis JCM 4490</name>
    <dbReference type="NCBI Taxonomy" id="1306176"/>
    <lineage>
        <taxon>Bacteria</taxon>
        <taxon>Bacillati</taxon>
        <taxon>Actinomycetota</taxon>
        <taxon>Actinomycetes</taxon>
        <taxon>Kitasatosporales</taxon>
        <taxon>Streptomycetaceae</taxon>
        <taxon>Streptomyces</taxon>
    </lineage>
</organism>
<sequence length="159" mass="16926">MSPFVFGPPGPRFVAVGEYPVWDEALAAVNRDLAVTLPEQPALRLVAYPDEDGGEWVHVALANGDAHGNALEPVSSAAEALRAVAGAAQDTVMELLWRAWPVCTLHGLGMHAAWDAGRAYWRCAGGTGPGDPAHLRGAVGELDTIHRPPRPGRRRRGGR</sequence>
<protein>
    <submittedName>
        <fullName evidence="1">Uncharacterized protein</fullName>
    </submittedName>
</protein>
<dbReference type="AlphaFoldDB" id="A0A918MQH2"/>
<dbReference type="EMBL" id="BMUE01000003">
    <property type="protein sequence ID" value="GGW44160.1"/>
    <property type="molecule type" value="Genomic_DNA"/>
</dbReference>
<reference evidence="1" key="2">
    <citation type="submission" date="2020-09" db="EMBL/GenBank/DDBJ databases">
        <authorList>
            <person name="Sun Q."/>
            <person name="Ohkuma M."/>
        </authorList>
    </citation>
    <scope>NUCLEOTIDE SEQUENCE</scope>
    <source>
        <strain evidence="1">JCM 4490</strain>
    </source>
</reference>
<keyword evidence="2" id="KW-1185">Reference proteome</keyword>
<comment type="caution">
    <text evidence="1">The sequence shown here is derived from an EMBL/GenBank/DDBJ whole genome shotgun (WGS) entry which is preliminary data.</text>
</comment>
<evidence type="ECO:0000313" key="2">
    <source>
        <dbReference type="Proteomes" id="UP000620224"/>
    </source>
</evidence>
<name>A0A918MQH2_9ACTN</name>
<dbReference type="Proteomes" id="UP000620224">
    <property type="component" value="Unassembled WGS sequence"/>
</dbReference>
<gene>
    <name evidence="1" type="ORF">GCM10010503_21140</name>
</gene>
<reference evidence="1" key="1">
    <citation type="journal article" date="2014" name="Int. J. Syst. Evol. Microbiol.">
        <title>Complete genome sequence of Corynebacterium casei LMG S-19264T (=DSM 44701T), isolated from a smear-ripened cheese.</title>
        <authorList>
            <consortium name="US DOE Joint Genome Institute (JGI-PGF)"/>
            <person name="Walter F."/>
            <person name="Albersmeier A."/>
            <person name="Kalinowski J."/>
            <person name="Ruckert C."/>
        </authorList>
    </citation>
    <scope>NUCLEOTIDE SEQUENCE</scope>
    <source>
        <strain evidence="1">JCM 4490</strain>
    </source>
</reference>
<dbReference type="RefSeq" id="WP_190014921.1">
    <property type="nucleotide sequence ID" value="NZ_BMUE01000003.1"/>
</dbReference>
<evidence type="ECO:0000313" key="1">
    <source>
        <dbReference type="EMBL" id="GGW44160.1"/>
    </source>
</evidence>
<proteinExistence type="predicted"/>
<accession>A0A918MQH2</accession>